<dbReference type="SUPFAM" id="SSF49478">
    <property type="entry name" value="Cna protein B-type domain"/>
    <property type="match status" value="4"/>
</dbReference>
<feature type="domain" description="CNA-B" evidence="2">
    <location>
        <begin position="818"/>
        <end position="913"/>
    </location>
</feature>
<evidence type="ECO:0000259" key="2">
    <source>
        <dbReference type="Pfam" id="PF05738"/>
    </source>
</evidence>
<organism evidence="5">
    <name type="scientific">uncultured bacterium Contigcl_38</name>
    <dbReference type="NCBI Taxonomy" id="1393672"/>
    <lineage>
        <taxon>Bacteria</taxon>
        <taxon>environmental samples</taxon>
    </lineage>
</organism>
<dbReference type="InterPro" id="IPR008454">
    <property type="entry name" value="Collagen-bd_Cna-like_B-typ_dom"/>
</dbReference>
<dbReference type="CDD" id="cd00222">
    <property type="entry name" value="CollagenBindB"/>
    <property type="match status" value="4"/>
</dbReference>
<proteinExistence type="predicted"/>
<dbReference type="Gene3D" id="2.60.40.3050">
    <property type="match status" value="1"/>
</dbReference>
<evidence type="ECO:0000256" key="1">
    <source>
        <dbReference type="SAM" id="MobiDB-lite"/>
    </source>
</evidence>
<feature type="domain" description="CNA-B" evidence="2">
    <location>
        <begin position="941"/>
        <end position="1022"/>
    </location>
</feature>
<feature type="domain" description="DUF7601" evidence="4">
    <location>
        <begin position="311"/>
        <end position="429"/>
    </location>
</feature>
<dbReference type="InterPro" id="IPR055382">
    <property type="entry name" value="DUF7601"/>
</dbReference>
<feature type="domain" description="DUF7601" evidence="4">
    <location>
        <begin position="81"/>
        <end position="182"/>
    </location>
</feature>
<feature type="domain" description="Streptococcal pilin isopeptide linkage" evidence="3">
    <location>
        <begin position="440"/>
        <end position="582"/>
    </location>
</feature>
<protein>
    <submittedName>
        <fullName evidence="5">Collagen adhesin</fullName>
    </submittedName>
</protein>
<evidence type="ECO:0000259" key="3">
    <source>
        <dbReference type="Pfam" id="PF12892"/>
    </source>
</evidence>
<dbReference type="InterPro" id="IPR022464">
    <property type="entry name" value="Strep_pil_isopept_link"/>
</dbReference>
<dbReference type="InterPro" id="IPR038174">
    <property type="entry name" value="Strep_pil_link_sf"/>
</dbReference>
<keyword evidence="5" id="KW-0176">Collagen</keyword>
<feature type="domain" description="DUF7601" evidence="4">
    <location>
        <begin position="11"/>
        <end position="78"/>
    </location>
</feature>
<dbReference type="Gene3D" id="2.60.40.1140">
    <property type="entry name" value="Collagen-binding surface protein Cna, B-type domain"/>
    <property type="match status" value="7"/>
</dbReference>
<feature type="compositionally biased region" description="Basic and acidic residues" evidence="1">
    <location>
        <begin position="946"/>
        <end position="957"/>
    </location>
</feature>
<reference evidence="5" key="1">
    <citation type="journal article" date="2013" name="PLoS ONE">
        <title>Metagenomic insights into the carbohydrate-active enzymes carried by the microorganisms adhering to solid digesta in the rumen of cows.</title>
        <authorList>
            <person name="Wang L."/>
            <person name="Hatem A."/>
            <person name="Catalyurek U.V."/>
            <person name="Morrison M."/>
            <person name="Yu Z."/>
        </authorList>
    </citation>
    <scope>NUCLEOTIDE SEQUENCE</scope>
</reference>
<dbReference type="Pfam" id="PF12892">
    <property type="entry name" value="FctA"/>
    <property type="match status" value="1"/>
</dbReference>
<name>W0FRM0_9BACT</name>
<feature type="region of interest" description="Disordered" evidence="1">
    <location>
        <begin position="928"/>
        <end position="958"/>
    </location>
</feature>
<feature type="domain" description="CNA-B" evidence="2">
    <location>
        <begin position="1031"/>
        <end position="1113"/>
    </location>
</feature>
<dbReference type="Pfam" id="PF05738">
    <property type="entry name" value="Cna_B"/>
    <property type="match status" value="4"/>
</dbReference>
<feature type="domain" description="CNA-B" evidence="2">
    <location>
        <begin position="722"/>
        <end position="809"/>
    </location>
</feature>
<sequence length="1159" mass="126901">MTLGDDSINGTYGDVTFENGVATVTLKGGEKAEATGLPTEITYEITEASAEGFQLTGKTGDTGSISTTKSTAVFTNTRETGDLELSKELISERLADKDQKFTFTVTLGDDSINGTYGDMTFENGVATVELKGGESAEATGLPTDISYDITEADADDFKLTGVTGDSGTISTEKASAEFTNTRKTGALKILKKIAVNRVETNDTSLVDGIYIFDVNGIGKASGVSRVVKIRIDGGVVTKVWIDDKETAPEGGYAVVRDLPTGDYVITERTTEEMKHKGISLISGNSVTIRIENDQSPDEIPEEEFLNNKDIGELKLRKTVVGTRDTITVFTFNVTLKAPGEVEFEDTYPAVLTRRNGDTEEFPVAVDENGVIADIMLTASESLTIKELPAGTTYETEETFIPDGYELEEVNDSGNSTITMAETSEVEFVNLYEAKDTVSFKAQKIFTNGNLKEHPFTIKLSQVEYVEGKLVPVSDFEPLTATVDADDDHQTVEFNDVKEFVKTAKQDENGIYIDRDDCGNYYFLIEEVLPDGVDDEHPIKDGVRYDTRKQLIKVTVTDNCDGSLNVVKDPAASNDLDVTFENKQLGKIRIKKTVKNTDDQPLVTEDIEYTFRITQVLENAEPGTEPITKELKVKNGEEKTIEDLPLGMYTVEETDIPAVNGHQYDGTTLSVEGGAIVDEATGTAQTASEVSDTKVTVELSNTDTKTLSVEAVNTYEVDKIPMAVHKVWDDGENRDGVRPLTLTVDLLANGEVCRTVTLSYDNNWTAVEKDLPVVDLSLKEIVYAWSEHDPGNGYTLTGTDTDGAITTLTNSRPPEKTTVSVQKVWDDQENAAKKRPTEITVQLFANGKAEGPAVTLNEGNGWSHSWTDLVKNCNPNGKIGGSSPIVYTVEELDVPEGYTVTRNGTGTSIEITNTLVPGKLEIRKTFEFEPVEPENPETEIDIPVSKSWDDNDNKDGNRPESVTVRLLADGKEVAKAVLNEANGWKYTFLNMPKTDGDRKIQYTITEDPVEWYEAEINGTNIRNIYVPETTSVSVRKVWDDHNNEAGMRPVSIWMTLSNGTTILLNEDNGWAATISGLPTKLNGEPVTYTWTEQQVVGYRLVSTKTEGSVTTFTNHFVNVPPVPGNQPQPKTPGGGWVIFEEYDTALGGDILINHVGDCFD</sequence>
<dbReference type="AlphaFoldDB" id="W0FRM0"/>
<evidence type="ECO:0000313" key="5">
    <source>
        <dbReference type="EMBL" id="AHF25690.1"/>
    </source>
</evidence>
<feature type="compositionally biased region" description="Acidic residues" evidence="1">
    <location>
        <begin position="928"/>
        <end position="939"/>
    </location>
</feature>
<dbReference type="EMBL" id="KC246847">
    <property type="protein sequence ID" value="AHF25690.1"/>
    <property type="molecule type" value="Genomic_DNA"/>
</dbReference>
<accession>W0FRM0</accession>
<evidence type="ECO:0000259" key="4">
    <source>
        <dbReference type="Pfam" id="PF24547"/>
    </source>
</evidence>
<dbReference type="Pfam" id="PF24547">
    <property type="entry name" value="DUF7601"/>
    <property type="match status" value="3"/>
</dbReference>